<dbReference type="Gene3D" id="3.30.70.1210">
    <property type="entry name" value="Crispr-associated protein, domain 2"/>
    <property type="match status" value="1"/>
</dbReference>
<dbReference type="NCBIfam" id="TIGR01907">
    <property type="entry name" value="casE_Cse3"/>
    <property type="match status" value="1"/>
</dbReference>
<reference evidence="2" key="1">
    <citation type="journal article" date="2019" name="Int. J. Syst. Evol. Microbiol.">
        <title>The Global Catalogue of Microorganisms (GCM) 10K type strain sequencing project: providing services to taxonomists for standard genome sequencing and annotation.</title>
        <authorList>
            <consortium name="The Broad Institute Genomics Platform"/>
            <consortium name="The Broad Institute Genome Sequencing Center for Infectious Disease"/>
            <person name="Wu L."/>
            <person name="Ma J."/>
        </authorList>
    </citation>
    <scope>NUCLEOTIDE SEQUENCE [LARGE SCALE GENOMIC DNA]</scope>
    <source>
        <strain evidence="2">JCM 10664</strain>
    </source>
</reference>
<dbReference type="CDD" id="cd09727">
    <property type="entry name" value="Cas6_I-E"/>
    <property type="match status" value="1"/>
</dbReference>
<evidence type="ECO:0000313" key="2">
    <source>
        <dbReference type="Proteomes" id="UP001500220"/>
    </source>
</evidence>
<protein>
    <submittedName>
        <fullName evidence="1">Type I-E CRISPR-associated protein Cas6/Cse3/CasE</fullName>
    </submittedName>
</protein>
<proteinExistence type="predicted"/>
<comment type="caution">
    <text evidence="1">The sequence shown here is derived from an EMBL/GenBank/DDBJ whole genome shotgun (WGS) entry which is preliminary data.</text>
</comment>
<sequence length="223" mass="24366">MTMSTWLVQIAVSPRCTRLFTRGLLNGHALHRDLMRLAGDNLGDQPRKTAGLLWRVDEGPAGLQLLVQLNTPPRIDALPGDLALSARHRDLTPLLDRLQAGMRVRYRIAANATKRHGNATPEKKGKLANLHGADADAWWARKATDAGLHPQQITSTALPDILGPTTRDRHNTPQTVRHGVTRFDGIATITDPDQLRTAITQGIGRARTYGCGLLSIGPLSEPR</sequence>
<name>A0ABN1CP59_9PSEU</name>
<dbReference type="InterPro" id="IPR010179">
    <property type="entry name" value="CRISPR-assoc_prot_Cse3"/>
</dbReference>
<evidence type="ECO:0000313" key="1">
    <source>
        <dbReference type="EMBL" id="GAA0523023.1"/>
    </source>
</evidence>
<dbReference type="Pfam" id="PF08798">
    <property type="entry name" value="CRISPR_assoc"/>
    <property type="match status" value="1"/>
</dbReference>
<dbReference type="Proteomes" id="UP001500220">
    <property type="component" value="Unassembled WGS sequence"/>
</dbReference>
<organism evidence="1 2">
    <name type="scientific">Saccharopolyspora thermophila</name>
    <dbReference type="NCBI Taxonomy" id="89367"/>
    <lineage>
        <taxon>Bacteria</taxon>
        <taxon>Bacillati</taxon>
        <taxon>Actinomycetota</taxon>
        <taxon>Actinomycetes</taxon>
        <taxon>Pseudonocardiales</taxon>
        <taxon>Pseudonocardiaceae</taxon>
        <taxon>Saccharopolyspora</taxon>
    </lineage>
</organism>
<keyword evidence="2" id="KW-1185">Reference proteome</keyword>
<dbReference type="Gene3D" id="3.30.70.1200">
    <property type="entry name" value="Crispr-associated protein, domain 1"/>
    <property type="match status" value="1"/>
</dbReference>
<dbReference type="SMART" id="SM01101">
    <property type="entry name" value="CRISPR_assoc"/>
    <property type="match status" value="1"/>
</dbReference>
<gene>
    <name evidence="1" type="primary">cas6e</name>
    <name evidence="1" type="ORF">GCM10009545_26520</name>
</gene>
<dbReference type="SUPFAM" id="SSF117987">
    <property type="entry name" value="CRISPR-associated protein"/>
    <property type="match status" value="2"/>
</dbReference>
<dbReference type="EMBL" id="BAAAHC010000009">
    <property type="protein sequence ID" value="GAA0523023.1"/>
    <property type="molecule type" value="Genomic_DNA"/>
</dbReference>
<accession>A0ABN1CP59</accession>